<feature type="domain" description="Barstar (barnase inhibitor)" evidence="2">
    <location>
        <begin position="30"/>
        <end position="118"/>
    </location>
</feature>
<evidence type="ECO:0000259" key="2">
    <source>
        <dbReference type="Pfam" id="PF01337"/>
    </source>
</evidence>
<name>A0A3R7FN77_9ACTN</name>
<dbReference type="Gene3D" id="3.30.370.10">
    <property type="entry name" value="Barstar-like"/>
    <property type="match status" value="1"/>
</dbReference>
<dbReference type="InterPro" id="IPR000468">
    <property type="entry name" value="Barstar"/>
</dbReference>
<gene>
    <name evidence="3" type="ORF">SFRA_025335</name>
</gene>
<comment type="caution">
    <text evidence="3">The sequence shown here is derived from an EMBL/GenBank/DDBJ whole genome shotgun (WGS) entry which is preliminary data.</text>
</comment>
<dbReference type="SUPFAM" id="SSF52038">
    <property type="entry name" value="Barstar-related"/>
    <property type="match status" value="1"/>
</dbReference>
<dbReference type="Proteomes" id="UP000028058">
    <property type="component" value="Unassembled WGS sequence"/>
</dbReference>
<evidence type="ECO:0000256" key="1">
    <source>
        <dbReference type="ARBA" id="ARBA00006845"/>
    </source>
</evidence>
<dbReference type="RefSeq" id="WP_078649763.1">
    <property type="nucleotide sequence ID" value="NZ_CP134822.1"/>
</dbReference>
<evidence type="ECO:0000313" key="3">
    <source>
        <dbReference type="EMBL" id="RKM92216.1"/>
    </source>
</evidence>
<dbReference type="OrthoDB" id="7065772at2"/>
<keyword evidence="4" id="KW-1185">Reference proteome</keyword>
<evidence type="ECO:0000313" key="4">
    <source>
        <dbReference type="Proteomes" id="UP000028058"/>
    </source>
</evidence>
<sequence>MKPTPGVTVIGPEEAHEVVRAAASEDCLLFQLSTEGRSGREAFFDAARRTLPLGPPLAGSRSWDALADSLWEGIRALERDRVVLLWPDAASFAETSPEEFRTAVDVLTDVAVSLSDEHATVGRPTEFRVHTGS</sequence>
<dbReference type="Pfam" id="PF01337">
    <property type="entry name" value="Barstar"/>
    <property type="match status" value="1"/>
</dbReference>
<reference evidence="3 4" key="1">
    <citation type="journal article" date="2014" name="Genome Announc.">
        <title>Draft Genome Sequence of Streptomyces fradiae ATCC 19609, a Strain Highly Sensitive to Antibiotics.</title>
        <authorList>
            <person name="Bekker O.B."/>
            <person name="Klimina K.M."/>
            <person name="Vatlin A.A."/>
            <person name="Zakharevich N.V."/>
            <person name="Kasianov A.S."/>
            <person name="Danilenko V.N."/>
        </authorList>
    </citation>
    <scope>NUCLEOTIDE SEQUENCE [LARGE SCALE GENOMIC DNA]</scope>
    <source>
        <strain evidence="3 4">ATCC 19609</strain>
    </source>
</reference>
<organism evidence="3 4">
    <name type="scientific">Streptomyces xinghaiensis</name>
    <dbReference type="NCBI Taxonomy" id="1038928"/>
    <lineage>
        <taxon>Bacteria</taxon>
        <taxon>Bacillati</taxon>
        <taxon>Actinomycetota</taxon>
        <taxon>Actinomycetes</taxon>
        <taxon>Kitasatosporales</taxon>
        <taxon>Streptomycetaceae</taxon>
        <taxon>Streptomyces</taxon>
    </lineage>
</organism>
<proteinExistence type="inferred from homology"/>
<comment type="similarity">
    <text evidence="1">Belongs to the barstar family.</text>
</comment>
<dbReference type="AlphaFoldDB" id="A0A3R7FN77"/>
<dbReference type="EMBL" id="JNAD02000014">
    <property type="protein sequence ID" value="RKM92216.1"/>
    <property type="molecule type" value="Genomic_DNA"/>
</dbReference>
<dbReference type="InterPro" id="IPR035905">
    <property type="entry name" value="Barstar-like_sf"/>
</dbReference>
<accession>A0A3R7FN77</accession>
<protein>
    <recommendedName>
        <fullName evidence="2">Barstar (barnase inhibitor) domain-containing protein</fullName>
    </recommendedName>
</protein>